<dbReference type="Proteomes" id="UP000199229">
    <property type="component" value="Unassembled WGS sequence"/>
</dbReference>
<keyword evidence="2" id="KW-1185">Reference proteome</keyword>
<protein>
    <submittedName>
        <fullName evidence="1">Uncharacterized protein</fullName>
    </submittedName>
</protein>
<gene>
    <name evidence="1" type="ORF">SAMN05192565_1022</name>
</gene>
<sequence length="48" mass="5824">MWRRCVRRWEKLLTPGARRTAVNWAIEEKGYSQRRAYGLIGLEPKTYR</sequence>
<proteinExistence type="predicted"/>
<accession>A0A1I2R0P1</accession>
<evidence type="ECO:0000313" key="1">
    <source>
        <dbReference type="EMBL" id="SFG34315.1"/>
    </source>
</evidence>
<organism evidence="1 2">
    <name type="scientific">Methylobacterium gossipiicola</name>
    <dbReference type="NCBI Taxonomy" id="582675"/>
    <lineage>
        <taxon>Bacteria</taxon>
        <taxon>Pseudomonadati</taxon>
        <taxon>Pseudomonadota</taxon>
        <taxon>Alphaproteobacteria</taxon>
        <taxon>Hyphomicrobiales</taxon>
        <taxon>Methylobacteriaceae</taxon>
        <taxon>Methylobacterium</taxon>
    </lineage>
</organism>
<dbReference type="EMBL" id="FOPM01000002">
    <property type="protein sequence ID" value="SFG34315.1"/>
    <property type="molecule type" value="Genomic_DNA"/>
</dbReference>
<reference evidence="2" key="1">
    <citation type="submission" date="2016-10" db="EMBL/GenBank/DDBJ databases">
        <authorList>
            <person name="Varghese N."/>
            <person name="Submissions S."/>
        </authorList>
    </citation>
    <scope>NUCLEOTIDE SEQUENCE [LARGE SCALE GENOMIC DNA]</scope>
    <source>
        <strain evidence="2">Gh-105</strain>
    </source>
</reference>
<dbReference type="AlphaFoldDB" id="A0A1I2R0P1"/>
<name>A0A1I2R0P1_9HYPH</name>
<evidence type="ECO:0000313" key="2">
    <source>
        <dbReference type="Proteomes" id="UP000199229"/>
    </source>
</evidence>